<dbReference type="InterPro" id="IPR038973">
    <property type="entry name" value="MutL/Mlh/Pms-like"/>
</dbReference>
<dbReference type="AlphaFoldDB" id="A0A1Q3ACA2"/>
<dbReference type="Pfam" id="PF13589">
    <property type="entry name" value="HATPase_c_3"/>
    <property type="match status" value="1"/>
</dbReference>
<dbReference type="SUPFAM" id="SSF54211">
    <property type="entry name" value="Ribosomal protein S5 domain 2-like"/>
    <property type="match status" value="1"/>
</dbReference>
<organism evidence="7 8">
    <name type="scientific">Zygosaccharomyces rouxii</name>
    <dbReference type="NCBI Taxonomy" id="4956"/>
    <lineage>
        <taxon>Eukaryota</taxon>
        <taxon>Fungi</taxon>
        <taxon>Dikarya</taxon>
        <taxon>Ascomycota</taxon>
        <taxon>Saccharomycotina</taxon>
        <taxon>Saccharomycetes</taxon>
        <taxon>Saccharomycetales</taxon>
        <taxon>Saccharomycetaceae</taxon>
        <taxon>Zygosaccharomyces</taxon>
    </lineage>
</organism>
<dbReference type="SUPFAM" id="SSF55874">
    <property type="entry name" value="ATPase domain of HSP90 chaperone/DNA topoisomerase II/histidine kinase"/>
    <property type="match status" value="1"/>
</dbReference>
<dbReference type="CDD" id="cd16926">
    <property type="entry name" value="HATPase_MutL-MLH-PMS-like"/>
    <property type="match status" value="1"/>
</dbReference>
<dbReference type="InterPro" id="IPR014762">
    <property type="entry name" value="DNA_mismatch_repair_CS"/>
</dbReference>
<feature type="compositionally biased region" description="Basic and acidic residues" evidence="4">
    <location>
        <begin position="601"/>
        <end position="615"/>
    </location>
</feature>
<dbReference type="InterPro" id="IPR014721">
    <property type="entry name" value="Ribsml_uS5_D2-typ_fold_subgr"/>
</dbReference>
<feature type="domain" description="MutL C-terminal dimerisation" evidence="5">
    <location>
        <begin position="724"/>
        <end position="875"/>
    </location>
</feature>
<name>A0A1Q3ACA2_ZYGRO</name>
<dbReference type="Proteomes" id="UP000187013">
    <property type="component" value="Unassembled WGS sequence"/>
</dbReference>
<dbReference type="InterPro" id="IPR020568">
    <property type="entry name" value="Ribosomal_Su5_D2-typ_SF"/>
</dbReference>
<dbReference type="InterPro" id="IPR042121">
    <property type="entry name" value="MutL_C_regsub"/>
</dbReference>
<accession>A0A1Q3ACA2</accession>
<feature type="region of interest" description="Disordered" evidence="4">
    <location>
        <begin position="370"/>
        <end position="433"/>
    </location>
</feature>
<feature type="compositionally biased region" description="Polar residues" evidence="4">
    <location>
        <begin position="464"/>
        <end position="480"/>
    </location>
</feature>
<dbReference type="PANTHER" id="PTHR10073:SF52">
    <property type="entry name" value="MISMATCH REPAIR ENDONUCLEASE PMS2"/>
    <property type="match status" value="1"/>
</dbReference>
<keyword evidence="2" id="KW-0227">DNA damage</keyword>
<dbReference type="InterPro" id="IPR042120">
    <property type="entry name" value="MutL_C_dimsub"/>
</dbReference>
<dbReference type="GO" id="GO:0030983">
    <property type="term" value="F:mismatched DNA binding"/>
    <property type="evidence" value="ECO:0007669"/>
    <property type="project" value="InterPro"/>
</dbReference>
<protein>
    <recommendedName>
        <fullName evidence="3">DNA mismatch repair protein PMS1</fullName>
    </recommendedName>
</protein>
<evidence type="ECO:0000259" key="5">
    <source>
        <dbReference type="SMART" id="SM00853"/>
    </source>
</evidence>
<dbReference type="InterPro" id="IPR013507">
    <property type="entry name" value="DNA_mismatch_S5_2-like"/>
</dbReference>
<evidence type="ECO:0000256" key="3">
    <source>
        <dbReference type="ARBA" id="ARBA00070941"/>
    </source>
</evidence>
<evidence type="ECO:0000256" key="2">
    <source>
        <dbReference type="ARBA" id="ARBA00022763"/>
    </source>
</evidence>
<proteinExistence type="inferred from homology"/>
<dbReference type="GO" id="GO:0140664">
    <property type="term" value="F:ATP-dependent DNA damage sensor activity"/>
    <property type="evidence" value="ECO:0007669"/>
    <property type="project" value="InterPro"/>
</dbReference>
<dbReference type="FunFam" id="3.30.565.10:FF:000014">
    <property type="entry name" value="Mismatch repair endonuclease pms1, putative"/>
    <property type="match status" value="1"/>
</dbReference>
<feature type="region of interest" description="Disordered" evidence="4">
    <location>
        <begin position="450"/>
        <end position="480"/>
    </location>
</feature>
<dbReference type="GO" id="GO:0005524">
    <property type="term" value="F:ATP binding"/>
    <property type="evidence" value="ECO:0007669"/>
    <property type="project" value="InterPro"/>
</dbReference>
<reference evidence="7 8" key="1">
    <citation type="submission" date="2016-08" db="EMBL/GenBank/DDBJ databases">
        <title>Draft genome sequence of allopolyploid Zygosaccharomyces rouxii.</title>
        <authorList>
            <person name="Watanabe J."/>
            <person name="Uehara K."/>
            <person name="Mogi Y."/>
            <person name="Tsukioka Y."/>
        </authorList>
    </citation>
    <scope>NUCLEOTIDE SEQUENCE [LARGE SCALE GENOMIC DNA]</scope>
    <source>
        <strain evidence="7 8">NBRC 110957</strain>
    </source>
</reference>
<evidence type="ECO:0000313" key="7">
    <source>
        <dbReference type="EMBL" id="GAV53357.1"/>
    </source>
</evidence>
<dbReference type="GO" id="GO:0016887">
    <property type="term" value="F:ATP hydrolysis activity"/>
    <property type="evidence" value="ECO:0007669"/>
    <property type="project" value="InterPro"/>
</dbReference>
<dbReference type="InterPro" id="IPR002099">
    <property type="entry name" value="MutL/Mlh/PMS"/>
</dbReference>
<dbReference type="EMBL" id="BDGX01000035">
    <property type="protein sequence ID" value="GAV53357.1"/>
    <property type="molecule type" value="Genomic_DNA"/>
</dbReference>
<dbReference type="PROSITE" id="PS00058">
    <property type="entry name" value="DNA_MISMATCH_REPAIR_1"/>
    <property type="match status" value="1"/>
</dbReference>
<evidence type="ECO:0000259" key="6">
    <source>
        <dbReference type="SMART" id="SM01340"/>
    </source>
</evidence>
<dbReference type="FunFam" id="3.30.230.10:FF:000070">
    <property type="entry name" value="mismatch repair endonuclease PMS2"/>
    <property type="match status" value="1"/>
</dbReference>
<dbReference type="Pfam" id="PF08676">
    <property type="entry name" value="MutL_C"/>
    <property type="match status" value="1"/>
</dbReference>
<dbReference type="SUPFAM" id="SSF118116">
    <property type="entry name" value="DNA mismatch repair protein MutL"/>
    <property type="match status" value="1"/>
</dbReference>
<dbReference type="GO" id="GO:0032389">
    <property type="term" value="C:MutLalpha complex"/>
    <property type="evidence" value="ECO:0007669"/>
    <property type="project" value="TreeGrafter"/>
</dbReference>
<dbReference type="Pfam" id="PF01119">
    <property type="entry name" value="DNA_mis_repair"/>
    <property type="match status" value="1"/>
</dbReference>
<dbReference type="InterPro" id="IPR037198">
    <property type="entry name" value="MutL_C_sf"/>
</dbReference>
<dbReference type="Gene3D" id="3.30.1540.20">
    <property type="entry name" value="MutL, C-terminal domain, dimerisation subdomain"/>
    <property type="match status" value="1"/>
</dbReference>
<comment type="similarity">
    <text evidence="1">Belongs to the DNA mismatch repair MutL/HexB family.</text>
</comment>
<dbReference type="Gene3D" id="3.30.565.10">
    <property type="entry name" value="Histidine kinase-like ATPase, C-terminal domain"/>
    <property type="match status" value="1"/>
</dbReference>
<sequence>MAKISAIGGYDIHRITSGQVVIDLTTALKELIDNSIDANAHHVEVVLKNYGIESIECSDDGDGIEKENYEYLALKHHTSKISTFQDMAAVSTLGFRGEALASLCAVAKVVVTTTTKPPRADKLEYNYDGKLLNKSTTSRNKGTTIHLSELFNNLPVRKKEFSKNCKKQFAKCLTMLQSYSVIQDDIKFSVWHITSNGRKTLALSTTRNQGISKRILSIFGSSSMKGLSEVNLTLDLNPFKGQMLRKYAEDPNFESLDYRISVQGLISRNSFGCGRTAKDRQLIYINRRPVEYPVIIQCCNEVYKSFNNVQYPAFFLNFELSPQLIDINVTPDKRTVLLHNERYVIDVLRETLINYFDNQDLLLPKASLSQSEVTNPKKRTAEQTEDDEGQGERELVENPSERASKAARREPLKASNRSPFEEVTSISPDGNSRPVDYITTAAVNEKIKSMTRNHKERAHRNVEYGTSNDSRKSNGPITPVRNATNILLDQFAKFHPEEAPEEEAPEEEAPEEEVLEEDEQEGEQEIEEEEQKTRQQSPLQNKGLEKFINPSQFESYSQERTKDTPPRSQTDPVVVEIDDTTVEHQATLTQDDRLVFLSDEPPQKESCSHDNRQSSDEEDSAHASMEPVEINVRVPLPNRDTSAGHTYRSLTDENNSREAREIGCLVITLPIDPAKFHQINSLFNIVQRQHKTALCKNENLDNMEEGENYLTLTIKKSDFDHMQIVGQFNLGFIICTRRVGSNYDLFIVDQHASDEKFTFETLQKTTVFKSQKLIAPIDVDLSAIDELAVMDNLKVFENNGFKLSIQDDELQGTKIQLASLPVSKNTIFGIDDFYELVHLVKENQGISRDSIKCSKIRSMLAMRACRSSIMIGKPLTHKTMCKVVRHLSGLDKPWNCPHGRPTMRHLMELKDWNFFHEDYDL</sequence>
<dbReference type="Gene3D" id="3.30.230.10">
    <property type="match status" value="1"/>
</dbReference>
<dbReference type="InterPro" id="IPR036890">
    <property type="entry name" value="HATPase_C_sf"/>
</dbReference>
<dbReference type="SMART" id="SM00853">
    <property type="entry name" value="MutL_C"/>
    <property type="match status" value="1"/>
</dbReference>
<evidence type="ECO:0000256" key="4">
    <source>
        <dbReference type="SAM" id="MobiDB-lite"/>
    </source>
</evidence>
<feature type="domain" description="DNA mismatch repair protein S5" evidence="6">
    <location>
        <begin position="215"/>
        <end position="357"/>
    </location>
</feature>
<dbReference type="NCBIfam" id="TIGR00585">
    <property type="entry name" value="mutl"/>
    <property type="match status" value="1"/>
</dbReference>
<feature type="compositionally biased region" description="Basic and acidic residues" evidence="4">
    <location>
        <begin position="390"/>
        <end position="412"/>
    </location>
</feature>
<dbReference type="InterPro" id="IPR014790">
    <property type="entry name" value="MutL_C"/>
</dbReference>
<dbReference type="FunFam" id="3.30.1370.100:FF:000001">
    <property type="entry name" value="Mismatch repair endonuclease pms1, putative"/>
    <property type="match status" value="1"/>
</dbReference>
<evidence type="ECO:0000313" key="8">
    <source>
        <dbReference type="Proteomes" id="UP000187013"/>
    </source>
</evidence>
<dbReference type="SMART" id="SM01340">
    <property type="entry name" value="DNA_mis_repair"/>
    <property type="match status" value="1"/>
</dbReference>
<gene>
    <name evidence="7" type="ORF">ZYGR_0AI06410</name>
</gene>
<dbReference type="CDD" id="cd03484">
    <property type="entry name" value="MutL_Trans_hPMS_2_like"/>
    <property type="match status" value="1"/>
</dbReference>
<feature type="compositionally biased region" description="Acidic residues" evidence="4">
    <location>
        <begin position="499"/>
        <end position="530"/>
    </location>
</feature>
<dbReference type="GO" id="GO:0000710">
    <property type="term" value="P:meiotic mismatch repair"/>
    <property type="evidence" value="ECO:0007669"/>
    <property type="project" value="UniProtKB-ARBA"/>
</dbReference>
<dbReference type="Gene3D" id="3.30.1370.100">
    <property type="entry name" value="MutL, C-terminal domain, regulatory subdomain"/>
    <property type="match status" value="1"/>
</dbReference>
<dbReference type="PANTHER" id="PTHR10073">
    <property type="entry name" value="DNA MISMATCH REPAIR PROTEIN MLH, PMS, MUTL"/>
    <property type="match status" value="1"/>
</dbReference>
<comment type="caution">
    <text evidence="7">The sequence shown here is derived from an EMBL/GenBank/DDBJ whole genome shotgun (WGS) entry which is preliminary data.</text>
</comment>
<dbReference type="OrthoDB" id="10263226at2759"/>
<feature type="region of interest" description="Disordered" evidence="4">
    <location>
        <begin position="493"/>
        <end position="628"/>
    </location>
</feature>
<evidence type="ECO:0000256" key="1">
    <source>
        <dbReference type="ARBA" id="ARBA00006082"/>
    </source>
</evidence>